<name>A0ABQ9X9X2_9EUKA</name>
<keyword evidence="3" id="KW-1185">Reference proteome</keyword>
<protein>
    <submittedName>
        <fullName evidence="2">Uncharacterized protein</fullName>
    </submittedName>
</protein>
<reference evidence="2 3" key="1">
    <citation type="journal article" date="2022" name="bioRxiv">
        <title>Genomics of Preaxostyla Flagellates Illuminates Evolutionary Transitions and the Path Towards Mitochondrial Loss.</title>
        <authorList>
            <person name="Novak L.V.F."/>
            <person name="Treitli S.C."/>
            <person name="Pyrih J."/>
            <person name="Halakuc P."/>
            <person name="Pipaliya S.V."/>
            <person name="Vacek V."/>
            <person name="Brzon O."/>
            <person name="Soukal P."/>
            <person name="Eme L."/>
            <person name="Dacks J.B."/>
            <person name="Karnkowska A."/>
            <person name="Elias M."/>
            <person name="Hampl V."/>
        </authorList>
    </citation>
    <scope>NUCLEOTIDE SEQUENCE [LARGE SCALE GENOMIC DNA]</scope>
    <source>
        <strain evidence="2">NAU3</strain>
        <tissue evidence="2">Gut</tissue>
    </source>
</reference>
<organism evidence="2 3">
    <name type="scientific">Blattamonas nauphoetae</name>
    <dbReference type="NCBI Taxonomy" id="2049346"/>
    <lineage>
        <taxon>Eukaryota</taxon>
        <taxon>Metamonada</taxon>
        <taxon>Preaxostyla</taxon>
        <taxon>Oxymonadida</taxon>
        <taxon>Blattamonas</taxon>
    </lineage>
</organism>
<proteinExistence type="predicted"/>
<feature type="region of interest" description="Disordered" evidence="1">
    <location>
        <begin position="1"/>
        <end position="23"/>
    </location>
</feature>
<evidence type="ECO:0000256" key="1">
    <source>
        <dbReference type="SAM" id="MobiDB-lite"/>
    </source>
</evidence>
<evidence type="ECO:0000313" key="3">
    <source>
        <dbReference type="Proteomes" id="UP001281761"/>
    </source>
</evidence>
<accession>A0ABQ9X9X2</accession>
<dbReference type="Proteomes" id="UP001281761">
    <property type="component" value="Unassembled WGS sequence"/>
</dbReference>
<sequence>MASSVSKSYRFVPPNSNRPNLTTSSNAVNLTVLRMFDVLRLPDQTDYDYSIALGRQALVFANQFCAN</sequence>
<comment type="caution">
    <text evidence="2">The sequence shown here is derived from an EMBL/GenBank/DDBJ whole genome shotgun (WGS) entry which is preliminary data.</text>
</comment>
<gene>
    <name evidence="2" type="ORF">BLNAU_16568</name>
</gene>
<feature type="compositionally biased region" description="Polar residues" evidence="1">
    <location>
        <begin position="14"/>
        <end position="23"/>
    </location>
</feature>
<evidence type="ECO:0000313" key="2">
    <source>
        <dbReference type="EMBL" id="KAK2948499.1"/>
    </source>
</evidence>
<dbReference type="EMBL" id="JARBJD010000175">
    <property type="protein sequence ID" value="KAK2948499.1"/>
    <property type="molecule type" value="Genomic_DNA"/>
</dbReference>